<dbReference type="Gene3D" id="3.40.50.300">
    <property type="entry name" value="P-loop containing nucleotide triphosphate hydrolases"/>
    <property type="match status" value="1"/>
</dbReference>
<organism evidence="2 3">
    <name type="scientific">Dactylonectria macrodidyma</name>
    <dbReference type="NCBI Taxonomy" id="307937"/>
    <lineage>
        <taxon>Eukaryota</taxon>
        <taxon>Fungi</taxon>
        <taxon>Dikarya</taxon>
        <taxon>Ascomycota</taxon>
        <taxon>Pezizomycotina</taxon>
        <taxon>Sordariomycetes</taxon>
        <taxon>Hypocreomycetidae</taxon>
        <taxon>Hypocreales</taxon>
        <taxon>Nectriaceae</taxon>
        <taxon>Dactylonectria</taxon>
    </lineage>
</organism>
<gene>
    <name evidence="2" type="ORF">EDB81DRAFT_943841</name>
</gene>
<dbReference type="SUPFAM" id="SSF52540">
    <property type="entry name" value="P-loop containing nucleoside triphosphate hydrolases"/>
    <property type="match status" value="1"/>
</dbReference>
<comment type="caution">
    <text evidence="2">The sequence shown here is derived from an EMBL/GenBank/DDBJ whole genome shotgun (WGS) entry which is preliminary data.</text>
</comment>
<dbReference type="InterPro" id="IPR036116">
    <property type="entry name" value="FN3_sf"/>
</dbReference>
<dbReference type="Gene3D" id="2.60.40.10">
    <property type="entry name" value="Immunoglobulins"/>
    <property type="match status" value="1"/>
</dbReference>
<dbReference type="CDD" id="cd00882">
    <property type="entry name" value="Ras_like_GTPase"/>
    <property type="match status" value="1"/>
</dbReference>
<dbReference type="PANTHER" id="PTHR31594">
    <property type="entry name" value="AIG1-TYPE G DOMAIN-CONTAINING PROTEIN"/>
    <property type="match status" value="1"/>
</dbReference>
<evidence type="ECO:0000313" key="3">
    <source>
        <dbReference type="Proteomes" id="UP000738349"/>
    </source>
</evidence>
<name>A0A9P9FDZ6_9HYPO</name>
<feature type="region of interest" description="Disordered" evidence="1">
    <location>
        <begin position="379"/>
        <end position="403"/>
    </location>
</feature>
<proteinExistence type="predicted"/>
<accession>A0A9P9FDZ6</accession>
<sequence length="1204" mass="133474">MDSPAAVLTLPSLGQDVQLVIQNGDFTYSYSLEEARKHVSLDVEGALSLDLGIIKATGSAKYLDEKKSSTFEARANVSSTIVRRTRRIPQEILASMEYERHLADPRFTHFVAEVVEGGSATLSFVQSCSSSEEAKSVMGKLKSKIVKIPVGGSTQVSFANLLQRRYGRERLHIEDAVRVARQMPTKLGRQQNTLSFKLLPLTILDSTQHRAIRTLDANLVSKTAAALEGGSAAQLKLKDLVEQDVFQNSFPIIKQQVAKIQAVFAEAETGFTQAARRLLPELRDGTTDYSPKVSELREAVALFEQRTRIAEEFIAKKYSEASILRVTVASLLNEGFENHLGGLTARSLADAEAPRLLLSFGGASINRSRHSLQQRMESLDIEDVGGSDSDGSSDDDDDDDDDDEWFENQQIVANVRESCAALRQQRLLALGDVIFGVAAINKAYRPGKDKRTKTNVGDVVLDYKGKLVIVTGLLPKAPTRPTLTVKDQRITVSWSHERSDTEESVVSTSGYIIRFRPQPNTSKDGPFPRATGNEPVSEVQCRATETNVTIERGPNGVLLFDDCDYEVMLGVQTTVGRSVWSKESVCRTLKLPSAASRMIDFYLDKCLTVKAERFCTDSRFEGELAVQIVDVAPEFEQSIPAARTQDRDNTIVVVFAGSSGHGKSTEINAFISYLLGGEPTDFARIMVIDDSGANQWQSVTQYVTCYRIRPLSPLFQGKTLLIVDTPGYGDARGIERDAFVTAAMSEFFKTIEHVNAIIFTCRANEVRTTFLSPISTYVFSLFAKDVRSCPRTIYTFSDAGTPLARGALQKLQWPVENGEVEVNNAAFTVDLDSKNQQKVRDWWLMSVRGKFQVMQMLLRRPPVPTAASASVTEDRLELERKCALVEKKIFRTANDAQNLIADLGALARAVGVAPGEKVLVDQVHVVETSLPPDCATTLCLHCHQTCHEICALSDDKDKKHCAAMSNGSCTVCKGRCDWTKHRNAKFILKPENRKEWVVPEDLIKRWNANNNTLEGVLLDAMDAYLDLQEELRKDILYLAQLTEKLMSKALLHDPAALITYIETLIHTARANGAPPEQINQMATAKATLLLAREVKDRGASATRDSQTLLQVLRAVRQEMKRRMGLDPSERAREEEKPCSLYNDLREKLPPEIRRRALEPLKTEGLLKGLFSSSARYPENLQAIVTLVQVVLKDGGVVAALETYN</sequence>
<dbReference type="SUPFAM" id="SSF49265">
    <property type="entry name" value="Fibronectin type III"/>
    <property type="match status" value="1"/>
</dbReference>
<dbReference type="OrthoDB" id="8954335at2759"/>
<dbReference type="AlphaFoldDB" id="A0A9P9FDZ6"/>
<dbReference type="InterPro" id="IPR052090">
    <property type="entry name" value="Cytolytic_pore-forming_toxin"/>
</dbReference>
<dbReference type="InterPro" id="IPR027417">
    <property type="entry name" value="P-loop_NTPase"/>
</dbReference>
<keyword evidence="3" id="KW-1185">Reference proteome</keyword>
<dbReference type="EMBL" id="JAGMUV010000004">
    <property type="protein sequence ID" value="KAH7161115.1"/>
    <property type="molecule type" value="Genomic_DNA"/>
</dbReference>
<reference evidence="2" key="1">
    <citation type="journal article" date="2021" name="Nat. Commun.">
        <title>Genetic determinants of endophytism in the Arabidopsis root mycobiome.</title>
        <authorList>
            <person name="Mesny F."/>
            <person name="Miyauchi S."/>
            <person name="Thiergart T."/>
            <person name="Pickel B."/>
            <person name="Atanasova L."/>
            <person name="Karlsson M."/>
            <person name="Huettel B."/>
            <person name="Barry K.W."/>
            <person name="Haridas S."/>
            <person name="Chen C."/>
            <person name="Bauer D."/>
            <person name="Andreopoulos W."/>
            <person name="Pangilinan J."/>
            <person name="LaButti K."/>
            <person name="Riley R."/>
            <person name="Lipzen A."/>
            <person name="Clum A."/>
            <person name="Drula E."/>
            <person name="Henrissat B."/>
            <person name="Kohler A."/>
            <person name="Grigoriev I.V."/>
            <person name="Martin F.M."/>
            <person name="Hacquard S."/>
        </authorList>
    </citation>
    <scope>NUCLEOTIDE SEQUENCE</scope>
    <source>
        <strain evidence="2">MPI-CAGE-AT-0147</strain>
    </source>
</reference>
<evidence type="ECO:0000313" key="2">
    <source>
        <dbReference type="EMBL" id="KAH7161115.1"/>
    </source>
</evidence>
<dbReference type="InterPro" id="IPR013783">
    <property type="entry name" value="Ig-like_fold"/>
</dbReference>
<evidence type="ECO:0008006" key="4">
    <source>
        <dbReference type="Google" id="ProtNLM"/>
    </source>
</evidence>
<protein>
    <recommendedName>
        <fullName evidence="4">G domain-containing protein</fullName>
    </recommendedName>
</protein>
<dbReference type="PANTHER" id="PTHR31594:SF14">
    <property type="entry name" value="FIBRONECTIN TYPE-III DOMAIN-CONTAINING PROTEIN"/>
    <property type="match status" value="1"/>
</dbReference>
<evidence type="ECO:0000256" key="1">
    <source>
        <dbReference type="SAM" id="MobiDB-lite"/>
    </source>
</evidence>
<dbReference type="Proteomes" id="UP000738349">
    <property type="component" value="Unassembled WGS sequence"/>
</dbReference>